<keyword evidence="5 11" id="KW-0067">ATP-binding</keyword>
<dbReference type="EMBL" id="CP018335">
    <property type="protein sequence ID" value="APM39716.1"/>
    <property type="molecule type" value="Genomic_DNA"/>
</dbReference>
<keyword evidence="6 8" id="KW-1133">Transmembrane helix</keyword>
<feature type="transmembrane region" description="Helical" evidence="8">
    <location>
        <begin position="144"/>
        <end position="161"/>
    </location>
</feature>
<dbReference type="GO" id="GO:0016887">
    <property type="term" value="F:ATP hydrolysis activity"/>
    <property type="evidence" value="ECO:0007669"/>
    <property type="project" value="InterPro"/>
</dbReference>
<dbReference type="InterPro" id="IPR039421">
    <property type="entry name" value="Type_1_exporter"/>
</dbReference>
<dbReference type="PANTHER" id="PTHR24221">
    <property type="entry name" value="ATP-BINDING CASSETTE SUB-FAMILY B"/>
    <property type="match status" value="1"/>
</dbReference>
<feature type="domain" description="ABC transporter" evidence="9">
    <location>
        <begin position="339"/>
        <end position="572"/>
    </location>
</feature>
<evidence type="ECO:0000256" key="6">
    <source>
        <dbReference type="ARBA" id="ARBA00022989"/>
    </source>
</evidence>
<dbReference type="RefSeq" id="WP_073539332.1">
    <property type="nucleotide sequence ID" value="NZ_CP018335.1"/>
</dbReference>
<evidence type="ECO:0000256" key="5">
    <source>
        <dbReference type="ARBA" id="ARBA00022840"/>
    </source>
</evidence>
<feature type="transmembrane region" description="Helical" evidence="8">
    <location>
        <begin position="245"/>
        <end position="273"/>
    </location>
</feature>
<feature type="transmembrane region" description="Helical" evidence="8">
    <location>
        <begin position="20"/>
        <end position="42"/>
    </location>
</feature>
<dbReference type="Gene3D" id="1.20.1560.10">
    <property type="entry name" value="ABC transporter type 1, transmembrane domain"/>
    <property type="match status" value="1"/>
</dbReference>
<feature type="transmembrane region" description="Helical" evidence="8">
    <location>
        <begin position="62"/>
        <end position="83"/>
    </location>
</feature>
<dbReference type="SMART" id="SM00382">
    <property type="entry name" value="AAA"/>
    <property type="match status" value="1"/>
</dbReference>
<dbReference type="InterPro" id="IPR036640">
    <property type="entry name" value="ABC1_TM_sf"/>
</dbReference>
<dbReference type="PROSITE" id="PS50929">
    <property type="entry name" value="ABC_TM1F"/>
    <property type="match status" value="1"/>
</dbReference>
<dbReference type="SUPFAM" id="SSF90123">
    <property type="entry name" value="ABC transporter transmembrane region"/>
    <property type="match status" value="1"/>
</dbReference>
<feature type="domain" description="ABC transmembrane type-1" evidence="10">
    <location>
        <begin position="27"/>
        <end position="308"/>
    </location>
</feature>
<proteinExistence type="predicted"/>
<feature type="transmembrane region" description="Helical" evidence="8">
    <location>
        <begin position="167"/>
        <end position="183"/>
    </location>
</feature>
<keyword evidence="3 8" id="KW-0812">Transmembrane</keyword>
<name>A0A1L5F9M6_CLOKL</name>
<evidence type="ECO:0000256" key="2">
    <source>
        <dbReference type="ARBA" id="ARBA00022448"/>
    </source>
</evidence>
<dbReference type="Pfam" id="PF00664">
    <property type="entry name" value="ABC_membrane"/>
    <property type="match status" value="1"/>
</dbReference>
<evidence type="ECO:0000256" key="8">
    <source>
        <dbReference type="SAM" id="Phobius"/>
    </source>
</evidence>
<evidence type="ECO:0000256" key="3">
    <source>
        <dbReference type="ARBA" id="ARBA00022692"/>
    </source>
</evidence>
<organism evidence="11 12">
    <name type="scientific">Clostridium kluyveri</name>
    <dbReference type="NCBI Taxonomy" id="1534"/>
    <lineage>
        <taxon>Bacteria</taxon>
        <taxon>Bacillati</taxon>
        <taxon>Bacillota</taxon>
        <taxon>Clostridia</taxon>
        <taxon>Eubacteriales</taxon>
        <taxon>Clostridiaceae</taxon>
        <taxon>Clostridium</taxon>
    </lineage>
</organism>
<reference evidence="11 12" key="1">
    <citation type="submission" date="2016-12" db="EMBL/GenBank/DDBJ databases">
        <title>Complete genome sequence of Clostridium kluyveri JZZ isolated from the pit mud of a Chinese flavor liquor-making factory.</title>
        <authorList>
            <person name="Wang Y."/>
        </authorList>
    </citation>
    <scope>NUCLEOTIDE SEQUENCE [LARGE SCALE GENOMIC DNA]</scope>
    <source>
        <strain evidence="11 12">JZZ</strain>
    </source>
</reference>
<sequence>MLNTIKRILIFSGKYRGKLVQSFALDVIFSICQAVPIFAMVYALDSIIVARDTGENITMETVFLAFLIMAVGLTGKILFGYLANEKRSIACFSMCSDKRIEIGDRLKRMPMGYFSSNRLGEISSVVTTTIGDIENKAGDILDKIIVGFIHAVIISIVISLFDWRIGIISILAIILGMIVNSILQKKSIDIAPKRQEAQSALVSAVLEYIQGISIVKSFGLGEKSNRAVDEAVEESRKRNMGLEKVFNKLIALYLYVFKIAACTIILMSCYLFSGGRLSLLSTLMMVISSFVIYSYIELIGTVSGVLRLLDSSMDKIQAVEEIPLMDENGRDIQPENYNIELKNVSFSYDERKILDNITLTIPQNSTVAIVGPSGGGKSTICSLIARFWDVNEGRVLLGGYDVKEYTCESLMRNISMVFQNVYLFHDTILNNIKFGYPEVTMEEVVEAAKRASCHEFIEKLPEGYNTLIGEGGSSLSGGEKQRISIARAILKDAPIIILDEATSSVDPENENQLQLAIRELTKYKTVIMIAHRLSTVRNADKIFVLSEGHIVQSGKHEKLINEEGIYREFIQIRKKAIGWNLG</sequence>
<keyword evidence="7 8" id="KW-0472">Membrane</keyword>
<dbReference type="InterPro" id="IPR003593">
    <property type="entry name" value="AAA+_ATPase"/>
</dbReference>
<evidence type="ECO:0000259" key="9">
    <source>
        <dbReference type="PROSITE" id="PS50893"/>
    </source>
</evidence>
<dbReference type="SUPFAM" id="SSF52540">
    <property type="entry name" value="P-loop containing nucleoside triphosphate hydrolases"/>
    <property type="match status" value="1"/>
</dbReference>
<evidence type="ECO:0000256" key="1">
    <source>
        <dbReference type="ARBA" id="ARBA00004651"/>
    </source>
</evidence>
<evidence type="ECO:0000256" key="7">
    <source>
        <dbReference type="ARBA" id="ARBA00023136"/>
    </source>
</evidence>
<protein>
    <submittedName>
        <fullName evidence="11">Multidrug ABC transporter ATP-binding protein</fullName>
    </submittedName>
</protein>
<dbReference type="GO" id="GO:0034040">
    <property type="term" value="F:ATPase-coupled lipid transmembrane transporter activity"/>
    <property type="evidence" value="ECO:0007669"/>
    <property type="project" value="TreeGrafter"/>
</dbReference>
<dbReference type="GO" id="GO:0140359">
    <property type="term" value="F:ABC-type transporter activity"/>
    <property type="evidence" value="ECO:0007669"/>
    <property type="project" value="InterPro"/>
</dbReference>
<dbReference type="PANTHER" id="PTHR24221:SF397">
    <property type="entry name" value="ABC TRANSPORTER, ATP-BINDING TRANSMEMBRANE PROTEIN"/>
    <property type="match status" value="1"/>
</dbReference>
<dbReference type="AlphaFoldDB" id="A0A1L5F9M6"/>
<accession>A0A1L5F9M6</accession>
<dbReference type="OrthoDB" id="9762778at2"/>
<dbReference type="InterPro" id="IPR027417">
    <property type="entry name" value="P-loop_NTPase"/>
</dbReference>
<evidence type="ECO:0000313" key="12">
    <source>
        <dbReference type="Proteomes" id="UP000184604"/>
    </source>
</evidence>
<dbReference type="Pfam" id="PF00005">
    <property type="entry name" value="ABC_tran"/>
    <property type="match status" value="1"/>
</dbReference>
<dbReference type="InterPro" id="IPR011527">
    <property type="entry name" value="ABC1_TM_dom"/>
</dbReference>
<evidence type="ECO:0000259" key="10">
    <source>
        <dbReference type="PROSITE" id="PS50929"/>
    </source>
</evidence>
<gene>
    <name evidence="11" type="ORF">BS101_13725</name>
</gene>
<dbReference type="FunFam" id="3.40.50.300:FF:000287">
    <property type="entry name" value="Multidrug ABC transporter ATP-binding protein"/>
    <property type="match status" value="1"/>
</dbReference>
<dbReference type="PROSITE" id="PS00211">
    <property type="entry name" value="ABC_TRANSPORTER_1"/>
    <property type="match status" value="1"/>
</dbReference>
<comment type="subcellular location">
    <subcellularLocation>
        <location evidence="1">Cell membrane</location>
        <topology evidence="1">Multi-pass membrane protein</topology>
    </subcellularLocation>
</comment>
<dbReference type="Gene3D" id="3.40.50.300">
    <property type="entry name" value="P-loop containing nucleotide triphosphate hydrolases"/>
    <property type="match status" value="1"/>
</dbReference>
<feature type="transmembrane region" description="Helical" evidence="8">
    <location>
        <begin position="279"/>
        <end position="306"/>
    </location>
</feature>
<evidence type="ECO:0000313" key="11">
    <source>
        <dbReference type="EMBL" id="APM39716.1"/>
    </source>
</evidence>
<keyword evidence="2" id="KW-0813">Transport</keyword>
<dbReference type="PROSITE" id="PS50893">
    <property type="entry name" value="ABC_TRANSPORTER_2"/>
    <property type="match status" value="1"/>
</dbReference>
<dbReference type="Proteomes" id="UP000184604">
    <property type="component" value="Chromosome"/>
</dbReference>
<dbReference type="InterPro" id="IPR017871">
    <property type="entry name" value="ABC_transporter-like_CS"/>
</dbReference>
<dbReference type="GO" id="GO:0005524">
    <property type="term" value="F:ATP binding"/>
    <property type="evidence" value="ECO:0007669"/>
    <property type="project" value="UniProtKB-KW"/>
</dbReference>
<dbReference type="GO" id="GO:0005886">
    <property type="term" value="C:plasma membrane"/>
    <property type="evidence" value="ECO:0007669"/>
    <property type="project" value="UniProtKB-SubCell"/>
</dbReference>
<evidence type="ECO:0000256" key="4">
    <source>
        <dbReference type="ARBA" id="ARBA00022741"/>
    </source>
</evidence>
<keyword evidence="4" id="KW-0547">Nucleotide-binding</keyword>
<dbReference type="InterPro" id="IPR003439">
    <property type="entry name" value="ABC_transporter-like_ATP-bd"/>
</dbReference>